<dbReference type="AlphaFoldDB" id="A0A6A4H7S3"/>
<gene>
    <name evidence="1" type="ORF">BT96DRAFT_1048468</name>
</gene>
<accession>A0A6A4H7S3</accession>
<organism evidence="1 2">
    <name type="scientific">Gymnopus androsaceus JB14</name>
    <dbReference type="NCBI Taxonomy" id="1447944"/>
    <lineage>
        <taxon>Eukaryota</taxon>
        <taxon>Fungi</taxon>
        <taxon>Dikarya</taxon>
        <taxon>Basidiomycota</taxon>
        <taxon>Agaricomycotina</taxon>
        <taxon>Agaricomycetes</taxon>
        <taxon>Agaricomycetidae</taxon>
        <taxon>Agaricales</taxon>
        <taxon>Marasmiineae</taxon>
        <taxon>Omphalotaceae</taxon>
        <taxon>Gymnopus</taxon>
    </lineage>
</organism>
<name>A0A6A4H7S3_9AGAR</name>
<evidence type="ECO:0000313" key="1">
    <source>
        <dbReference type="EMBL" id="KAE9394279.1"/>
    </source>
</evidence>
<sequence length="107" mass="11812">QECCASSLTPAAVAVLYDILKEVVAQYQIPLENIYNMDKKGIQMGVGEWTAVLVYLLYPCKLRCFGLPPKASAQQLDLVTILEAVCMDGSALHPAVIFKRIHFLLSI</sequence>
<dbReference type="EMBL" id="ML769553">
    <property type="protein sequence ID" value="KAE9394279.1"/>
    <property type="molecule type" value="Genomic_DNA"/>
</dbReference>
<dbReference type="Proteomes" id="UP000799118">
    <property type="component" value="Unassembled WGS sequence"/>
</dbReference>
<protein>
    <submittedName>
        <fullName evidence="1">Uncharacterized protein</fullName>
    </submittedName>
</protein>
<dbReference type="OrthoDB" id="3265672at2759"/>
<proteinExistence type="predicted"/>
<evidence type="ECO:0000313" key="2">
    <source>
        <dbReference type="Proteomes" id="UP000799118"/>
    </source>
</evidence>
<keyword evidence="2" id="KW-1185">Reference proteome</keyword>
<reference evidence="1" key="1">
    <citation type="journal article" date="2019" name="Environ. Microbiol.">
        <title>Fungal ecological strategies reflected in gene transcription - a case study of two litter decomposers.</title>
        <authorList>
            <person name="Barbi F."/>
            <person name="Kohler A."/>
            <person name="Barry K."/>
            <person name="Baskaran P."/>
            <person name="Daum C."/>
            <person name="Fauchery L."/>
            <person name="Ihrmark K."/>
            <person name="Kuo A."/>
            <person name="LaButti K."/>
            <person name="Lipzen A."/>
            <person name="Morin E."/>
            <person name="Grigoriev I.V."/>
            <person name="Henrissat B."/>
            <person name="Lindahl B."/>
            <person name="Martin F."/>
        </authorList>
    </citation>
    <scope>NUCLEOTIDE SEQUENCE</scope>
    <source>
        <strain evidence="1">JB14</strain>
    </source>
</reference>
<feature type="non-terminal residue" evidence="1">
    <location>
        <position position="1"/>
    </location>
</feature>